<gene>
    <name evidence="3" type="ORF">NR989_05630</name>
</gene>
<feature type="transmembrane region" description="Helical" evidence="2">
    <location>
        <begin position="55"/>
        <end position="75"/>
    </location>
</feature>
<evidence type="ECO:0000313" key="4">
    <source>
        <dbReference type="Proteomes" id="UP001222275"/>
    </source>
</evidence>
<accession>A0ABY8CCM0</accession>
<reference evidence="3 4" key="1">
    <citation type="submission" date="2022-06" db="EMBL/GenBank/DDBJ databases">
        <title>Thiomicrohabdus sp. nov, an obligately chemolithoautotrophic, sulfur-oxidizing bacterium isolated from beach of Guanyin Mountain. Amoy.</title>
        <authorList>
            <person name="Zhu H."/>
        </authorList>
    </citation>
    <scope>NUCLEOTIDE SEQUENCE [LARGE SCALE GENOMIC DNA]</scope>
    <source>
        <strain evidence="3 4">XGS-01</strain>
    </source>
</reference>
<proteinExistence type="predicted"/>
<protein>
    <submittedName>
        <fullName evidence="3">Uncharacterized protein</fullName>
    </submittedName>
</protein>
<keyword evidence="2" id="KW-0812">Transmembrane</keyword>
<keyword evidence="2" id="KW-0472">Membrane</keyword>
<evidence type="ECO:0000313" key="3">
    <source>
        <dbReference type="EMBL" id="WEJ63729.1"/>
    </source>
</evidence>
<dbReference type="EMBL" id="CP102381">
    <property type="protein sequence ID" value="WEJ63729.1"/>
    <property type="molecule type" value="Genomic_DNA"/>
</dbReference>
<dbReference type="Proteomes" id="UP001222275">
    <property type="component" value="Chromosome"/>
</dbReference>
<feature type="region of interest" description="Disordered" evidence="1">
    <location>
        <begin position="110"/>
        <end position="134"/>
    </location>
</feature>
<sequence>MLCLFRNTKIHPRLNKYAILVSLIAVLGWLYFTFIEKSLLQKLFEGQALIVDLVFGLPLVLALAIVVYATVYWVLKLLVIVLLPQAIVHIESDDVHADVLEEDIESLENEHGKEYWNQEDISNTQNTKKQETKD</sequence>
<keyword evidence="4" id="KW-1185">Reference proteome</keyword>
<keyword evidence="2" id="KW-1133">Transmembrane helix</keyword>
<evidence type="ECO:0000256" key="1">
    <source>
        <dbReference type="SAM" id="MobiDB-lite"/>
    </source>
</evidence>
<dbReference type="RefSeq" id="WP_275595985.1">
    <property type="nucleotide sequence ID" value="NZ_CP102381.1"/>
</dbReference>
<feature type="transmembrane region" description="Helical" evidence="2">
    <location>
        <begin position="17"/>
        <end position="35"/>
    </location>
</feature>
<evidence type="ECO:0000256" key="2">
    <source>
        <dbReference type="SAM" id="Phobius"/>
    </source>
</evidence>
<organism evidence="3 4">
    <name type="scientific">Thiomicrorhabdus lithotrophica</name>
    <dbReference type="NCBI Taxonomy" id="2949997"/>
    <lineage>
        <taxon>Bacteria</taxon>
        <taxon>Pseudomonadati</taxon>
        <taxon>Pseudomonadota</taxon>
        <taxon>Gammaproteobacteria</taxon>
        <taxon>Thiotrichales</taxon>
        <taxon>Piscirickettsiaceae</taxon>
        <taxon>Thiomicrorhabdus</taxon>
    </lineage>
</organism>
<name>A0ABY8CCM0_9GAMM</name>